<feature type="domain" description="Peptidase A1" evidence="2">
    <location>
        <begin position="1"/>
        <end position="155"/>
    </location>
</feature>
<proteinExistence type="inferred from homology"/>
<name>A0AAD7DR66_MYCRO</name>
<dbReference type="AlphaFoldDB" id="A0AAD7DR66"/>
<dbReference type="Pfam" id="PF00026">
    <property type="entry name" value="Asp"/>
    <property type="match status" value="1"/>
</dbReference>
<dbReference type="InterPro" id="IPR034164">
    <property type="entry name" value="Pepsin-like_dom"/>
</dbReference>
<evidence type="ECO:0000313" key="3">
    <source>
        <dbReference type="EMBL" id="KAJ7697834.1"/>
    </source>
</evidence>
<sequence length="155" mass="16765">MVTSRNRKRQHSKWKWKGGGEILELAFLAISNLGQNPFFVTAHTDRGVKVNQFSFYLASTGSELYLGGTNKNLYLGDINFNGVQSASGFWVATGAKVKVGTTAAVTGLWTIIDSGTTHIYGPPAAVKKLFAKVCISTWSGSGRSIRNSAFQQTCP</sequence>
<evidence type="ECO:0000256" key="1">
    <source>
        <dbReference type="ARBA" id="ARBA00007447"/>
    </source>
</evidence>
<evidence type="ECO:0000313" key="4">
    <source>
        <dbReference type="Proteomes" id="UP001221757"/>
    </source>
</evidence>
<dbReference type="CDD" id="cd05471">
    <property type="entry name" value="pepsin_like"/>
    <property type="match status" value="1"/>
</dbReference>
<dbReference type="PANTHER" id="PTHR47966">
    <property type="entry name" value="BETA-SITE APP-CLEAVING ENZYME, ISOFORM A-RELATED"/>
    <property type="match status" value="1"/>
</dbReference>
<evidence type="ECO:0000259" key="2">
    <source>
        <dbReference type="PROSITE" id="PS51767"/>
    </source>
</evidence>
<dbReference type="Proteomes" id="UP001221757">
    <property type="component" value="Unassembled WGS sequence"/>
</dbReference>
<dbReference type="PROSITE" id="PS51767">
    <property type="entry name" value="PEPTIDASE_A1"/>
    <property type="match status" value="1"/>
</dbReference>
<organism evidence="3 4">
    <name type="scientific">Mycena rosella</name>
    <name type="common">Pink bonnet</name>
    <name type="synonym">Agaricus rosellus</name>
    <dbReference type="NCBI Taxonomy" id="1033263"/>
    <lineage>
        <taxon>Eukaryota</taxon>
        <taxon>Fungi</taxon>
        <taxon>Dikarya</taxon>
        <taxon>Basidiomycota</taxon>
        <taxon>Agaricomycotina</taxon>
        <taxon>Agaricomycetes</taxon>
        <taxon>Agaricomycetidae</taxon>
        <taxon>Agaricales</taxon>
        <taxon>Marasmiineae</taxon>
        <taxon>Mycenaceae</taxon>
        <taxon>Mycena</taxon>
    </lineage>
</organism>
<protein>
    <submittedName>
        <fullName evidence="3">Aspartic peptidase domain-containing protein</fullName>
    </submittedName>
</protein>
<keyword evidence="4" id="KW-1185">Reference proteome</keyword>
<dbReference type="InterPro" id="IPR001461">
    <property type="entry name" value="Aspartic_peptidase_A1"/>
</dbReference>
<dbReference type="PANTHER" id="PTHR47966:SF51">
    <property type="entry name" value="BETA-SITE APP-CLEAVING ENZYME, ISOFORM A-RELATED"/>
    <property type="match status" value="1"/>
</dbReference>
<reference evidence="3" key="1">
    <citation type="submission" date="2023-03" db="EMBL/GenBank/DDBJ databases">
        <title>Massive genome expansion in bonnet fungi (Mycena s.s.) driven by repeated elements and novel gene families across ecological guilds.</title>
        <authorList>
            <consortium name="Lawrence Berkeley National Laboratory"/>
            <person name="Harder C.B."/>
            <person name="Miyauchi S."/>
            <person name="Viragh M."/>
            <person name="Kuo A."/>
            <person name="Thoen E."/>
            <person name="Andreopoulos B."/>
            <person name="Lu D."/>
            <person name="Skrede I."/>
            <person name="Drula E."/>
            <person name="Henrissat B."/>
            <person name="Morin E."/>
            <person name="Kohler A."/>
            <person name="Barry K."/>
            <person name="LaButti K."/>
            <person name="Morin E."/>
            <person name="Salamov A."/>
            <person name="Lipzen A."/>
            <person name="Mereny Z."/>
            <person name="Hegedus B."/>
            <person name="Baldrian P."/>
            <person name="Stursova M."/>
            <person name="Weitz H."/>
            <person name="Taylor A."/>
            <person name="Grigoriev I.V."/>
            <person name="Nagy L.G."/>
            <person name="Martin F."/>
            <person name="Kauserud H."/>
        </authorList>
    </citation>
    <scope>NUCLEOTIDE SEQUENCE</scope>
    <source>
        <strain evidence="3">CBHHK067</strain>
    </source>
</reference>
<comment type="similarity">
    <text evidence="1">Belongs to the peptidase A1 family.</text>
</comment>
<dbReference type="InterPro" id="IPR033121">
    <property type="entry name" value="PEPTIDASE_A1"/>
</dbReference>
<dbReference type="GO" id="GO:0006508">
    <property type="term" value="P:proteolysis"/>
    <property type="evidence" value="ECO:0007669"/>
    <property type="project" value="InterPro"/>
</dbReference>
<dbReference type="SUPFAM" id="SSF50630">
    <property type="entry name" value="Acid proteases"/>
    <property type="match status" value="1"/>
</dbReference>
<dbReference type="EMBL" id="JARKIE010000028">
    <property type="protein sequence ID" value="KAJ7697834.1"/>
    <property type="molecule type" value="Genomic_DNA"/>
</dbReference>
<gene>
    <name evidence="3" type="ORF">B0H17DRAFT_1177537</name>
</gene>
<dbReference type="GO" id="GO:0004190">
    <property type="term" value="F:aspartic-type endopeptidase activity"/>
    <property type="evidence" value="ECO:0007669"/>
    <property type="project" value="InterPro"/>
</dbReference>
<accession>A0AAD7DR66</accession>
<dbReference type="InterPro" id="IPR021109">
    <property type="entry name" value="Peptidase_aspartic_dom_sf"/>
</dbReference>
<dbReference type="Gene3D" id="2.40.70.10">
    <property type="entry name" value="Acid Proteases"/>
    <property type="match status" value="1"/>
</dbReference>
<comment type="caution">
    <text evidence="3">The sequence shown here is derived from an EMBL/GenBank/DDBJ whole genome shotgun (WGS) entry which is preliminary data.</text>
</comment>